<dbReference type="EMBL" id="LANP01000024">
    <property type="protein sequence ID" value="KJV55321.1"/>
    <property type="molecule type" value="Genomic_DNA"/>
</dbReference>
<protein>
    <submittedName>
        <fullName evidence="1">Uncharacterized protein</fullName>
    </submittedName>
</protein>
<sequence>MGTTSRRNQIDINKPDIAIYEESKTVYQRLTKDLLEGQKALLDATLAATTVEVVAGVQ</sequence>
<dbReference type="AlphaFoldDB" id="A0A0F3MI38"/>
<evidence type="ECO:0000313" key="2">
    <source>
        <dbReference type="Proteomes" id="UP000033616"/>
    </source>
</evidence>
<keyword evidence="2" id="KW-1185">Reference proteome</keyword>
<dbReference type="Proteomes" id="UP000033616">
    <property type="component" value="Unassembled WGS sequence"/>
</dbReference>
<reference evidence="1 2" key="1">
    <citation type="submission" date="2015-02" db="EMBL/GenBank/DDBJ databases">
        <title>Genome Sequencing of Rickettsiales.</title>
        <authorList>
            <person name="Daugherty S.C."/>
            <person name="Su Q."/>
            <person name="Abolude K."/>
            <person name="Beier-Sexton M."/>
            <person name="Carlyon J.A."/>
            <person name="Carter R."/>
            <person name="Day N.P."/>
            <person name="Dumler S.J."/>
            <person name="Dyachenko V."/>
            <person name="Godinez A."/>
            <person name="Kurtti T.J."/>
            <person name="Lichay M."/>
            <person name="Mullins K.E."/>
            <person name="Ott S."/>
            <person name="Pappas-Brown V."/>
            <person name="Paris D.H."/>
            <person name="Patel P."/>
            <person name="Richards A.L."/>
            <person name="Sadzewicz L."/>
            <person name="Sears K."/>
            <person name="Seidman D."/>
            <person name="Sengamalay N."/>
            <person name="Stenos J."/>
            <person name="Tallon L.J."/>
            <person name="Vincent G."/>
            <person name="Fraser C.M."/>
            <person name="Munderloh U."/>
            <person name="Dunning-Hotopp J.C."/>
        </authorList>
    </citation>
    <scope>NUCLEOTIDE SEQUENCE [LARGE SCALE GENOMIC DNA]</scope>
    <source>
        <strain evidence="1 2">Fuller</strain>
    </source>
</reference>
<proteinExistence type="predicted"/>
<comment type="caution">
    <text evidence="1">The sequence shown here is derived from an EMBL/GenBank/DDBJ whole genome shotgun (WGS) entry which is preliminary data.</text>
</comment>
<gene>
    <name evidence="1" type="ORF">OCHUTO_0886</name>
</gene>
<organism evidence="1 2">
    <name type="scientific">Orientia chuto str. Dubai</name>
    <dbReference type="NCBI Taxonomy" id="1359168"/>
    <lineage>
        <taxon>Bacteria</taxon>
        <taxon>Pseudomonadati</taxon>
        <taxon>Pseudomonadota</taxon>
        <taxon>Alphaproteobacteria</taxon>
        <taxon>Rickettsiales</taxon>
        <taxon>Rickettsiaceae</taxon>
        <taxon>Rickettsieae</taxon>
        <taxon>Orientia</taxon>
    </lineage>
</organism>
<accession>A0A0F3MI38</accession>
<name>A0A0F3MI38_9RICK</name>
<evidence type="ECO:0000313" key="1">
    <source>
        <dbReference type="EMBL" id="KJV55321.1"/>
    </source>
</evidence>
<dbReference type="PATRIC" id="fig|1359168.3.peg.613"/>